<dbReference type="InterPro" id="IPR002818">
    <property type="entry name" value="DJ-1/PfpI"/>
</dbReference>
<dbReference type="AlphaFoldDB" id="A0A8K0WY07"/>
<proteinExistence type="predicted"/>
<dbReference type="Proteomes" id="UP000813444">
    <property type="component" value="Unassembled WGS sequence"/>
</dbReference>
<keyword evidence="3" id="KW-1185">Reference proteome</keyword>
<accession>A0A8K0WY07</accession>
<feature type="domain" description="DJ-1/PfpI" evidence="1">
    <location>
        <begin position="57"/>
        <end position="191"/>
    </location>
</feature>
<dbReference type="PANTHER" id="PTHR43130:SF7">
    <property type="entry name" value="DJ-1_PFPI DOMAIN-CONTAINING PROTEIN"/>
    <property type="match status" value="1"/>
</dbReference>
<reference evidence="2" key="1">
    <citation type="journal article" date="2021" name="Nat. Commun.">
        <title>Genetic determinants of endophytism in the Arabidopsis root mycobiome.</title>
        <authorList>
            <person name="Mesny F."/>
            <person name="Miyauchi S."/>
            <person name="Thiergart T."/>
            <person name="Pickel B."/>
            <person name="Atanasova L."/>
            <person name="Karlsson M."/>
            <person name="Huettel B."/>
            <person name="Barry K.W."/>
            <person name="Haridas S."/>
            <person name="Chen C."/>
            <person name="Bauer D."/>
            <person name="Andreopoulos W."/>
            <person name="Pangilinan J."/>
            <person name="LaButti K."/>
            <person name="Riley R."/>
            <person name="Lipzen A."/>
            <person name="Clum A."/>
            <person name="Drula E."/>
            <person name="Henrissat B."/>
            <person name="Kohler A."/>
            <person name="Grigoriev I.V."/>
            <person name="Martin F.M."/>
            <person name="Hacquard S."/>
        </authorList>
    </citation>
    <scope>NUCLEOTIDE SEQUENCE</scope>
    <source>
        <strain evidence="2">MPI-CAGE-CH-0235</strain>
    </source>
</reference>
<organism evidence="2 3">
    <name type="scientific">Stachybotrys elegans</name>
    <dbReference type="NCBI Taxonomy" id="80388"/>
    <lineage>
        <taxon>Eukaryota</taxon>
        <taxon>Fungi</taxon>
        <taxon>Dikarya</taxon>
        <taxon>Ascomycota</taxon>
        <taxon>Pezizomycotina</taxon>
        <taxon>Sordariomycetes</taxon>
        <taxon>Hypocreomycetidae</taxon>
        <taxon>Hypocreales</taxon>
        <taxon>Stachybotryaceae</taxon>
        <taxon>Stachybotrys</taxon>
    </lineage>
</organism>
<name>A0A8K0WY07_9HYPO</name>
<dbReference type="SUPFAM" id="SSF52317">
    <property type="entry name" value="Class I glutamine amidotransferase-like"/>
    <property type="match status" value="1"/>
</dbReference>
<dbReference type="Gene3D" id="3.40.50.880">
    <property type="match status" value="1"/>
</dbReference>
<sequence>MSGHVRIGVFIPTMAQTLDTATVDVLGVMSKEYMGVLDSLPAHVAAMAPNVSVFYITSPSVGENIPMTSGMTIKATHFYTDPEVAPGKLDIVLVPGPDPKDQFEKPALDWLKAQSEAEGVDVLSVCTGIYICAAAGIVDGKLVSGPRGLQDDLVKKFPGIQLVGDNHRWVQDGNFWSSGGITNGNDLMAAYARSSRHWPQSIVEIGLAMTDVGDRGQFYKEGKGVFMAGMVWKLLRSWFESFRVKTKEA</sequence>
<comment type="caution">
    <text evidence="2">The sequence shown here is derived from an EMBL/GenBank/DDBJ whole genome shotgun (WGS) entry which is preliminary data.</text>
</comment>
<dbReference type="EMBL" id="JAGPNK010000001">
    <property type="protein sequence ID" value="KAH7328396.1"/>
    <property type="molecule type" value="Genomic_DNA"/>
</dbReference>
<protein>
    <submittedName>
        <fullName evidence="2">ThiJ/PfpI family protein</fullName>
    </submittedName>
</protein>
<dbReference type="OrthoDB" id="543156at2759"/>
<evidence type="ECO:0000313" key="2">
    <source>
        <dbReference type="EMBL" id="KAH7328396.1"/>
    </source>
</evidence>
<gene>
    <name evidence="2" type="ORF">B0I35DRAFT_417349</name>
</gene>
<dbReference type="InterPro" id="IPR052158">
    <property type="entry name" value="INH-QAR"/>
</dbReference>
<dbReference type="InterPro" id="IPR029062">
    <property type="entry name" value="Class_I_gatase-like"/>
</dbReference>
<dbReference type="Pfam" id="PF01965">
    <property type="entry name" value="DJ-1_PfpI"/>
    <property type="match status" value="1"/>
</dbReference>
<dbReference type="PANTHER" id="PTHR43130">
    <property type="entry name" value="ARAC-FAMILY TRANSCRIPTIONAL REGULATOR"/>
    <property type="match status" value="1"/>
</dbReference>
<evidence type="ECO:0000313" key="3">
    <source>
        <dbReference type="Proteomes" id="UP000813444"/>
    </source>
</evidence>
<evidence type="ECO:0000259" key="1">
    <source>
        <dbReference type="Pfam" id="PF01965"/>
    </source>
</evidence>